<dbReference type="AlphaFoldDB" id="A0A6C0EF71"/>
<reference evidence="1" key="1">
    <citation type="journal article" date="2020" name="Nature">
        <title>Giant virus diversity and host interactions through global metagenomics.</title>
        <authorList>
            <person name="Schulz F."/>
            <person name="Roux S."/>
            <person name="Paez-Espino D."/>
            <person name="Jungbluth S."/>
            <person name="Walsh D.A."/>
            <person name="Denef V.J."/>
            <person name="McMahon K.D."/>
            <person name="Konstantinidis K.T."/>
            <person name="Eloe-Fadrosh E.A."/>
            <person name="Kyrpides N.C."/>
            <person name="Woyke T."/>
        </authorList>
    </citation>
    <scope>NUCLEOTIDE SEQUENCE</scope>
    <source>
        <strain evidence="1">GVMAG-M-3300023179-2</strain>
    </source>
</reference>
<organism evidence="1">
    <name type="scientific">viral metagenome</name>
    <dbReference type="NCBI Taxonomy" id="1070528"/>
    <lineage>
        <taxon>unclassified sequences</taxon>
        <taxon>metagenomes</taxon>
        <taxon>organismal metagenomes</taxon>
    </lineage>
</organism>
<evidence type="ECO:0000313" key="1">
    <source>
        <dbReference type="EMBL" id="QHT27063.1"/>
    </source>
</evidence>
<dbReference type="EMBL" id="MN739809">
    <property type="protein sequence ID" value="QHT27063.1"/>
    <property type="molecule type" value="Genomic_DNA"/>
</dbReference>
<accession>A0A6C0EF71</accession>
<protein>
    <submittedName>
        <fullName evidence="1">Uncharacterized protein</fullName>
    </submittedName>
</protein>
<name>A0A6C0EF71_9ZZZZ</name>
<proteinExistence type="predicted"/>
<sequence>MLARKNHQLFWINRGNKKPHEWYKEIDSKKTQRVFLVDSFEIPTPPDIKIINMAGELLFTGSIEELFTSFHHKRYISSYPVYISSTGIIYKSPEHIGSNIDWNGDLTFTKAMVSLDSTETYYGFPLLTDRYINRWYKHCGYYRNKHDDIYKINSSESQIPSPDVYDDDFTIPEGFPFDVVKNTIESQILSSELLDDVP</sequence>